<feature type="transmembrane region" description="Helical" evidence="1">
    <location>
        <begin position="7"/>
        <end position="28"/>
    </location>
</feature>
<dbReference type="RefSeq" id="WP_216439069.1">
    <property type="nucleotide sequence ID" value="NZ_JAHLQF010000002.1"/>
</dbReference>
<keyword evidence="1" id="KW-0472">Membrane</keyword>
<evidence type="ECO:0000313" key="2">
    <source>
        <dbReference type="EMBL" id="MBU5484600.1"/>
    </source>
</evidence>
<evidence type="ECO:0000256" key="1">
    <source>
        <dbReference type="SAM" id="Phobius"/>
    </source>
</evidence>
<keyword evidence="3" id="KW-1185">Reference proteome</keyword>
<sequence length="132" mass="15871">MDFVIDTLFQVFFAFFWIIGGLVFLVRVKDKKKYAFLIFFIPLLMIWTGYSYTHVIKPRFRDIKYYINQDYETTSGKCSIVHDGGKGVTPSFVLEEETYYYNPRFNKIYEGKNYRLKYLPNSNYVIESERLE</sequence>
<reference evidence="2 3" key="1">
    <citation type="submission" date="2021-06" db="EMBL/GenBank/DDBJ databases">
        <authorList>
            <person name="Sun Q."/>
            <person name="Li D."/>
        </authorList>
    </citation>
    <scope>NUCLEOTIDE SEQUENCE [LARGE SCALE GENOMIC DNA]</scope>
    <source>
        <strain evidence="2 3">MSJ-11</strain>
    </source>
</reference>
<keyword evidence="1" id="KW-0812">Transmembrane</keyword>
<comment type="caution">
    <text evidence="2">The sequence shown here is derived from an EMBL/GenBank/DDBJ whole genome shotgun (WGS) entry which is preliminary data.</text>
</comment>
<name>A0ABS6EJG9_9CLOT</name>
<dbReference type="EMBL" id="JAHLQF010000002">
    <property type="protein sequence ID" value="MBU5484600.1"/>
    <property type="molecule type" value="Genomic_DNA"/>
</dbReference>
<keyword evidence="1" id="KW-1133">Transmembrane helix</keyword>
<evidence type="ECO:0000313" key="3">
    <source>
        <dbReference type="Proteomes" id="UP000726170"/>
    </source>
</evidence>
<accession>A0ABS6EJG9</accession>
<organism evidence="2 3">
    <name type="scientific">Clostridium mobile</name>
    <dbReference type="NCBI Taxonomy" id="2841512"/>
    <lineage>
        <taxon>Bacteria</taxon>
        <taxon>Bacillati</taxon>
        <taxon>Bacillota</taxon>
        <taxon>Clostridia</taxon>
        <taxon>Eubacteriales</taxon>
        <taxon>Clostridiaceae</taxon>
        <taxon>Clostridium</taxon>
    </lineage>
</organism>
<feature type="transmembrane region" description="Helical" evidence="1">
    <location>
        <begin position="34"/>
        <end position="52"/>
    </location>
</feature>
<proteinExistence type="predicted"/>
<gene>
    <name evidence="2" type="ORF">KQI86_09680</name>
</gene>
<dbReference type="Proteomes" id="UP000726170">
    <property type="component" value="Unassembled WGS sequence"/>
</dbReference>
<protein>
    <submittedName>
        <fullName evidence="2">Uncharacterized protein</fullName>
    </submittedName>
</protein>